<sequence length="57" mass="6603">MNIDDPDHPGDKLLQLLRDNEIDLNVVEGLRLVVAFRKIKDPADRRILIELAERLVK</sequence>
<accession>A0A1M7UX03</accession>
<name>A0A1M7UX03_9BRAD</name>
<protein>
    <submittedName>
        <fullName evidence="1">Uncharacterized protein</fullName>
    </submittedName>
</protein>
<gene>
    <name evidence="1" type="ORF">SAMN05444170_7204</name>
</gene>
<evidence type="ECO:0000313" key="1">
    <source>
        <dbReference type="EMBL" id="SHN87484.1"/>
    </source>
</evidence>
<organism evidence="1 2">
    <name type="scientific">Bradyrhizobium erythrophlei</name>
    <dbReference type="NCBI Taxonomy" id="1437360"/>
    <lineage>
        <taxon>Bacteria</taxon>
        <taxon>Pseudomonadati</taxon>
        <taxon>Pseudomonadota</taxon>
        <taxon>Alphaproteobacteria</taxon>
        <taxon>Hyphomicrobiales</taxon>
        <taxon>Nitrobacteraceae</taxon>
        <taxon>Bradyrhizobium</taxon>
    </lineage>
</organism>
<dbReference type="RefSeq" id="WP_172806140.1">
    <property type="nucleotide sequence ID" value="NZ_LT670849.1"/>
</dbReference>
<proteinExistence type="predicted"/>
<keyword evidence="2" id="KW-1185">Reference proteome</keyword>
<dbReference type="EMBL" id="LT670849">
    <property type="protein sequence ID" value="SHN87484.1"/>
    <property type="molecule type" value="Genomic_DNA"/>
</dbReference>
<dbReference type="AlphaFoldDB" id="A0A1M7UX03"/>
<dbReference type="Proteomes" id="UP000184096">
    <property type="component" value="Chromosome I"/>
</dbReference>
<evidence type="ECO:0000313" key="2">
    <source>
        <dbReference type="Proteomes" id="UP000184096"/>
    </source>
</evidence>
<reference evidence="2" key="1">
    <citation type="submission" date="2016-11" db="EMBL/GenBank/DDBJ databases">
        <authorList>
            <person name="Varghese N."/>
            <person name="Submissions S."/>
        </authorList>
    </citation>
    <scope>NUCLEOTIDE SEQUENCE [LARGE SCALE GENOMIC DNA]</scope>
    <source>
        <strain evidence="2">GAS401</strain>
    </source>
</reference>